<dbReference type="AlphaFoldDB" id="A0AB38YJJ2"/>
<gene>
    <name evidence="5" type="ORF">NFC81_06440</name>
</gene>
<feature type="chain" id="PRO_5044192534" evidence="2">
    <location>
        <begin position="24"/>
        <end position="451"/>
    </location>
</feature>
<feature type="signal peptide" evidence="2">
    <location>
        <begin position="1"/>
        <end position="23"/>
    </location>
</feature>
<reference evidence="5" key="1">
    <citation type="submission" date="2022-07" db="EMBL/GenBank/DDBJ databases">
        <title>Complete genome sequence of Salinispirillum sp. LH10-3-1 capable of multiple carbohydrate inversion isolated from a soda lake.</title>
        <authorList>
            <person name="Liu J."/>
            <person name="Zhai Y."/>
            <person name="Zhang H."/>
            <person name="Yang H."/>
            <person name="Qu J."/>
            <person name="Li J."/>
        </authorList>
    </citation>
    <scope>NUCLEOTIDE SEQUENCE</scope>
    <source>
        <strain evidence="5">LH 10-3-1</strain>
    </source>
</reference>
<dbReference type="EMBL" id="CP101717">
    <property type="protein sequence ID" value="WLD59412.1"/>
    <property type="molecule type" value="Genomic_DNA"/>
</dbReference>
<evidence type="ECO:0000256" key="2">
    <source>
        <dbReference type="SAM" id="SignalP"/>
    </source>
</evidence>
<protein>
    <submittedName>
        <fullName evidence="5">FecR domain-containing protein</fullName>
    </submittedName>
</protein>
<dbReference type="Gene3D" id="2.40.160.90">
    <property type="match status" value="1"/>
</dbReference>
<sequence length="451" mass="48137">MVKQPIFRLSGLMVLMLACTTQAQDKEIAGTVLAARGEVKATDLVLLEDRPLARRSQVFNIDRVLTGAASQTQLRMSDNALISLAENSELVIAEYQYNDESGEGRVIMELVSGGLRTLTGLVSPVSGDTDYELRTAAASIGIRGTTYEVKLVDNQTFLAVWDGEIEVRLASGTGPEFLLGDDQDFAYASVDDSGEVTFYLEVPDVFAEDSDDSESDADTTDASDESDSDTEDESSDDSESSSDTESSDDSESSSDTDSQDAASDGDTDTDSTTSTEDTTATTTTTATSVETVVLPPSPQQPVVVITGPQLNLPTPPSVIAAKTGTLTYDNLLTYNIPDFDYVMTLSFKVNFTTGTIDSGELTLNSTSEFSYWFALFEGGIEGNKIQGGSVLNNAINFSVAEHMVSHGNFEASGTITGTFHGNNAQQVNGTFELTDTQIEPVTVTGTYQVGR</sequence>
<dbReference type="InterPro" id="IPR011250">
    <property type="entry name" value="OMP/PagP_B-barrel"/>
</dbReference>
<dbReference type="PANTHER" id="PTHR38731:SF1">
    <property type="entry name" value="FECR PROTEIN DOMAIN-CONTAINING PROTEIN"/>
    <property type="match status" value="1"/>
</dbReference>
<feature type="compositionally biased region" description="Acidic residues" evidence="1">
    <location>
        <begin position="206"/>
        <end position="269"/>
    </location>
</feature>
<name>A0AB38YJJ2_9GAMM</name>
<feature type="domain" description="Transferrin-binding protein B C-lobe/N-lobe beta-barrel" evidence="3">
    <location>
        <begin position="343"/>
        <end position="436"/>
    </location>
</feature>
<evidence type="ECO:0000313" key="5">
    <source>
        <dbReference type="EMBL" id="WLD59412.1"/>
    </source>
</evidence>
<dbReference type="PANTHER" id="PTHR38731">
    <property type="entry name" value="LIPL45-RELATED LIPOPROTEIN-RELATED"/>
    <property type="match status" value="1"/>
</dbReference>
<feature type="compositionally biased region" description="Low complexity" evidence="1">
    <location>
        <begin position="270"/>
        <end position="294"/>
    </location>
</feature>
<dbReference type="RefSeq" id="WP_304996704.1">
    <property type="nucleotide sequence ID" value="NZ_CP101717.1"/>
</dbReference>
<proteinExistence type="predicted"/>
<dbReference type="InterPro" id="IPR001677">
    <property type="entry name" value="TbpB_B_D"/>
</dbReference>
<feature type="region of interest" description="Disordered" evidence="1">
    <location>
        <begin position="206"/>
        <end position="294"/>
    </location>
</feature>
<dbReference type="PROSITE" id="PS51257">
    <property type="entry name" value="PROKAR_LIPOPROTEIN"/>
    <property type="match status" value="1"/>
</dbReference>
<evidence type="ECO:0000256" key="1">
    <source>
        <dbReference type="SAM" id="MobiDB-lite"/>
    </source>
</evidence>
<evidence type="ECO:0000259" key="4">
    <source>
        <dbReference type="Pfam" id="PF04773"/>
    </source>
</evidence>
<dbReference type="SUPFAM" id="SSF56925">
    <property type="entry name" value="OMPA-like"/>
    <property type="match status" value="1"/>
</dbReference>
<feature type="domain" description="FecR protein" evidence="4">
    <location>
        <begin position="62"/>
        <end position="166"/>
    </location>
</feature>
<accession>A0AB38YJJ2</accession>
<evidence type="ECO:0000259" key="3">
    <source>
        <dbReference type="Pfam" id="PF01298"/>
    </source>
</evidence>
<dbReference type="InterPro" id="IPR006860">
    <property type="entry name" value="FecR"/>
</dbReference>
<organism evidence="5">
    <name type="scientific">Salinispirillum sp. LH 10-3-1</name>
    <dbReference type="NCBI Taxonomy" id="2952525"/>
    <lineage>
        <taxon>Bacteria</taxon>
        <taxon>Pseudomonadati</taxon>
        <taxon>Pseudomonadota</taxon>
        <taxon>Gammaproteobacteria</taxon>
        <taxon>Oceanospirillales</taxon>
        <taxon>Saccharospirillaceae</taxon>
        <taxon>Salinispirillum</taxon>
    </lineage>
</organism>
<keyword evidence="2" id="KW-0732">Signal</keyword>
<dbReference type="Pfam" id="PF01298">
    <property type="entry name" value="TbpB_B_D"/>
    <property type="match status" value="1"/>
</dbReference>
<dbReference type="Pfam" id="PF04773">
    <property type="entry name" value="FecR"/>
    <property type="match status" value="1"/>
</dbReference>